<evidence type="ECO:0000313" key="4">
    <source>
        <dbReference type="WBParaSite" id="SSLN_0000209601-mRNA-1"/>
    </source>
</evidence>
<evidence type="ECO:0000313" key="2">
    <source>
        <dbReference type="EMBL" id="VDL88412.1"/>
    </source>
</evidence>
<dbReference type="Proteomes" id="UP000275846">
    <property type="component" value="Unassembled WGS sequence"/>
</dbReference>
<reference evidence="2 3" key="2">
    <citation type="submission" date="2018-11" db="EMBL/GenBank/DDBJ databases">
        <authorList>
            <consortium name="Pathogen Informatics"/>
        </authorList>
    </citation>
    <scope>NUCLEOTIDE SEQUENCE [LARGE SCALE GENOMIC DNA]</scope>
    <source>
        <strain evidence="2 3">NST_G2</strain>
    </source>
</reference>
<name>A0A183SCS9_SCHSO</name>
<dbReference type="EMBL" id="UYSU01013738">
    <property type="protein sequence ID" value="VDL88412.1"/>
    <property type="molecule type" value="Genomic_DNA"/>
</dbReference>
<proteinExistence type="predicted"/>
<protein>
    <submittedName>
        <fullName evidence="4">Ion_trans domain-containing protein</fullName>
    </submittedName>
</protein>
<accession>A0A183SCS9</accession>
<keyword evidence="3" id="KW-1185">Reference proteome</keyword>
<dbReference type="WBParaSite" id="SSLN_0000209601-mRNA-1">
    <property type="protein sequence ID" value="SSLN_0000209601-mRNA-1"/>
    <property type="gene ID" value="SSLN_0000209601"/>
</dbReference>
<organism evidence="4">
    <name type="scientific">Schistocephalus solidus</name>
    <name type="common">Tapeworm</name>
    <dbReference type="NCBI Taxonomy" id="70667"/>
    <lineage>
        <taxon>Eukaryota</taxon>
        <taxon>Metazoa</taxon>
        <taxon>Spiralia</taxon>
        <taxon>Lophotrochozoa</taxon>
        <taxon>Platyhelminthes</taxon>
        <taxon>Cestoda</taxon>
        <taxon>Eucestoda</taxon>
        <taxon>Diphyllobothriidea</taxon>
        <taxon>Diphyllobothriidae</taxon>
        <taxon>Schistocephalus</taxon>
    </lineage>
</organism>
<dbReference type="AlphaFoldDB" id="A0A183SCS9"/>
<feature type="region of interest" description="Disordered" evidence="1">
    <location>
        <begin position="1"/>
        <end position="34"/>
    </location>
</feature>
<evidence type="ECO:0000256" key="1">
    <source>
        <dbReference type="SAM" id="MobiDB-lite"/>
    </source>
</evidence>
<evidence type="ECO:0000313" key="3">
    <source>
        <dbReference type="Proteomes" id="UP000275846"/>
    </source>
</evidence>
<sequence>GSESPNECAQEGVEPKHLGASAGSESSRRPGFEMVTHVPELPNAAEQEDVSGRLLHSMDAGVVDAGTDSDTDTEMPDLASFWFSPPEDHAEKAVAVGCAEEAPNEEAGRILRLVYVGDGTEVTELELGSGMEVREPPPFGYSLQEDASEASIKVAAGSSGIGAEKNELIDAQEESKVDNGKDLQLHAEQSEDIEVSAPFAAEKQLERPAAATDTEGKVRFMDILHLPFQVQNVIRVFSLFAY</sequence>
<gene>
    <name evidence="2" type="ORF">SSLN_LOCUS2027</name>
</gene>
<reference evidence="4" key="1">
    <citation type="submission" date="2016-06" db="UniProtKB">
        <authorList>
            <consortium name="WormBaseParasite"/>
        </authorList>
    </citation>
    <scope>IDENTIFICATION</scope>
</reference>